<dbReference type="InterPro" id="IPR001310">
    <property type="entry name" value="Histidine_triad_HIT"/>
</dbReference>
<reference evidence="5" key="2">
    <citation type="submission" date="2021-01" db="EMBL/GenBank/DDBJ databases">
        <authorList>
            <person name="Hahn C.R."/>
            <person name="Youssef N.H."/>
            <person name="Elshahed M."/>
        </authorList>
    </citation>
    <scope>NUCLEOTIDE SEQUENCE</scope>
    <source>
        <strain evidence="5">Zod_Metabat.24</strain>
    </source>
</reference>
<feature type="short sequence motif" description="Histidine triad motif" evidence="2 3">
    <location>
        <begin position="98"/>
        <end position="102"/>
    </location>
</feature>
<dbReference type="InterPro" id="IPR036265">
    <property type="entry name" value="HIT-like_sf"/>
</dbReference>
<dbReference type="EMBL" id="JAFGIX010000079">
    <property type="protein sequence ID" value="MBN1574419.1"/>
    <property type="molecule type" value="Genomic_DNA"/>
</dbReference>
<dbReference type="PANTHER" id="PTHR23089">
    <property type="entry name" value="HISTIDINE TRIAD HIT PROTEIN"/>
    <property type="match status" value="1"/>
</dbReference>
<name>A0A9D8KGT3_9DELT</name>
<protein>
    <submittedName>
        <fullName evidence="5">HIT domain-containing protein</fullName>
    </submittedName>
</protein>
<evidence type="ECO:0000256" key="1">
    <source>
        <dbReference type="PIRSR" id="PIRSR601310-1"/>
    </source>
</evidence>
<evidence type="ECO:0000259" key="4">
    <source>
        <dbReference type="PROSITE" id="PS51084"/>
    </source>
</evidence>
<dbReference type="PROSITE" id="PS00892">
    <property type="entry name" value="HIT_1"/>
    <property type="match status" value="1"/>
</dbReference>
<evidence type="ECO:0000313" key="5">
    <source>
        <dbReference type="EMBL" id="MBN1574419.1"/>
    </source>
</evidence>
<dbReference type="InterPro" id="IPR011146">
    <property type="entry name" value="HIT-like"/>
</dbReference>
<reference evidence="5" key="1">
    <citation type="journal article" date="2021" name="Environ. Microbiol.">
        <title>Genomic characterization of three novel Desulfobacterota classes expand the metabolic and phylogenetic diversity of the phylum.</title>
        <authorList>
            <person name="Murphy C.L."/>
            <person name="Biggerstaff J."/>
            <person name="Eichhorn A."/>
            <person name="Ewing E."/>
            <person name="Shahan R."/>
            <person name="Soriano D."/>
            <person name="Stewart S."/>
            <person name="VanMol K."/>
            <person name="Walker R."/>
            <person name="Walters P."/>
            <person name="Elshahed M.S."/>
            <person name="Youssef N.H."/>
        </authorList>
    </citation>
    <scope>NUCLEOTIDE SEQUENCE</scope>
    <source>
        <strain evidence="5">Zod_Metabat.24</strain>
    </source>
</reference>
<dbReference type="Gene3D" id="3.30.428.10">
    <property type="entry name" value="HIT-like"/>
    <property type="match status" value="1"/>
</dbReference>
<organism evidence="5 6">
    <name type="scientific">Candidatus Zymogenus saltonus</name>
    <dbReference type="NCBI Taxonomy" id="2844893"/>
    <lineage>
        <taxon>Bacteria</taxon>
        <taxon>Deltaproteobacteria</taxon>
        <taxon>Candidatus Zymogenia</taxon>
        <taxon>Candidatus Zymogeniales</taxon>
        <taxon>Candidatus Zymogenaceae</taxon>
        <taxon>Candidatus Zymogenus</taxon>
    </lineage>
</organism>
<dbReference type="Pfam" id="PF01230">
    <property type="entry name" value="HIT"/>
    <property type="match status" value="1"/>
</dbReference>
<feature type="domain" description="HIT" evidence="4">
    <location>
        <begin position="4"/>
        <end position="114"/>
    </location>
</feature>
<evidence type="ECO:0000256" key="3">
    <source>
        <dbReference type="PROSITE-ProRule" id="PRU00464"/>
    </source>
</evidence>
<comment type="caution">
    <text evidence="5">The sequence shown here is derived from an EMBL/GenBank/DDBJ whole genome shotgun (WGS) entry which is preliminary data.</text>
</comment>
<dbReference type="PROSITE" id="PS51084">
    <property type="entry name" value="HIT_2"/>
    <property type="match status" value="1"/>
</dbReference>
<dbReference type="Proteomes" id="UP000809273">
    <property type="component" value="Unassembled WGS sequence"/>
</dbReference>
<evidence type="ECO:0000313" key="6">
    <source>
        <dbReference type="Proteomes" id="UP000809273"/>
    </source>
</evidence>
<dbReference type="InterPro" id="IPR019808">
    <property type="entry name" value="Histidine_triad_CS"/>
</dbReference>
<feature type="active site" description="Tele-AMP-histidine intermediate" evidence="1">
    <location>
        <position position="100"/>
    </location>
</feature>
<dbReference type="SUPFAM" id="SSF54197">
    <property type="entry name" value="HIT-like"/>
    <property type="match status" value="1"/>
</dbReference>
<dbReference type="GO" id="GO:0003824">
    <property type="term" value="F:catalytic activity"/>
    <property type="evidence" value="ECO:0007669"/>
    <property type="project" value="InterPro"/>
</dbReference>
<accession>A0A9D8KGT3</accession>
<dbReference type="AlphaFoldDB" id="A0A9D8KGT3"/>
<sequence>MGCLFCNLISGKTKTEIVYQNDHVFCFEDISPQAPVHVLIVPKEHYLDLNELSEAGKLSILTEMHKAALEVAKIKGIDKRGFRLVINNGKEGSQIILHLHMHILGGKQIGGGMAG</sequence>
<evidence type="ECO:0000256" key="2">
    <source>
        <dbReference type="PIRSR" id="PIRSR601310-3"/>
    </source>
</evidence>
<dbReference type="PRINTS" id="PR00332">
    <property type="entry name" value="HISTRIAD"/>
</dbReference>
<proteinExistence type="predicted"/>
<gene>
    <name evidence="5" type="ORF">JW984_14570</name>
</gene>